<protein>
    <submittedName>
        <fullName evidence="9">Anti-sigma factor domain-containing protein</fullName>
    </submittedName>
</protein>
<keyword evidence="4 7" id="KW-1133">Transmembrane helix</keyword>
<keyword evidence="2" id="KW-1003">Cell membrane</keyword>
<feature type="compositionally biased region" description="Basic and acidic residues" evidence="6">
    <location>
        <begin position="282"/>
        <end position="307"/>
    </location>
</feature>
<evidence type="ECO:0000256" key="4">
    <source>
        <dbReference type="ARBA" id="ARBA00022989"/>
    </source>
</evidence>
<feature type="region of interest" description="Disordered" evidence="6">
    <location>
        <begin position="249"/>
        <end position="383"/>
    </location>
</feature>
<keyword evidence="5 7" id="KW-0472">Membrane</keyword>
<dbReference type="InterPro" id="IPR055431">
    <property type="entry name" value="RsgI_M"/>
</dbReference>
<evidence type="ECO:0000256" key="1">
    <source>
        <dbReference type="ARBA" id="ARBA00004162"/>
    </source>
</evidence>
<proteinExistence type="predicted"/>
<feature type="compositionally biased region" description="Basic residues" evidence="6">
    <location>
        <begin position="366"/>
        <end position="376"/>
    </location>
</feature>
<gene>
    <name evidence="9" type="ORF">ACFSJF_00660</name>
</gene>
<dbReference type="EMBL" id="JBHUHQ010000002">
    <property type="protein sequence ID" value="MFD2042821.1"/>
    <property type="molecule type" value="Genomic_DNA"/>
</dbReference>
<dbReference type="PROSITE" id="PS51849">
    <property type="entry name" value="RSGI_N"/>
    <property type="match status" value="1"/>
</dbReference>
<dbReference type="Pfam" id="PF23750">
    <property type="entry name" value="RsgI_M"/>
    <property type="match status" value="1"/>
</dbReference>
<evidence type="ECO:0000313" key="10">
    <source>
        <dbReference type="Proteomes" id="UP001597383"/>
    </source>
</evidence>
<evidence type="ECO:0000256" key="6">
    <source>
        <dbReference type="SAM" id="MobiDB-lite"/>
    </source>
</evidence>
<evidence type="ECO:0000256" key="2">
    <source>
        <dbReference type="ARBA" id="ARBA00022475"/>
    </source>
</evidence>
<dbReference type="Pfam" id="PF12791">
    <property type="entry name" value="RsgI_N"/>
    <property type="match status" value="1"/>
</dbReference>
<dbReference type="RefSeq" id="WP_377554467.1">
    <property type="nucleotide sequence ID" value="NZ_JBHUHQ010000002.1"/>
</dbReference>
<sequence>MSKGIVMEHHRKYTVVMTKDGLFQRAYPINNSDIGAEVEFKPLTNKKRIAISSILQERKMSLRIVSLACVFALLMIPLLMIVNQDKTYAYVDIDINPSVELEIDNELRVSSLVPLNEDASKIAKELEHIKGKKIATAIELVIQQAEKSGLSNIDKNVLVGINYVKGDDTSLLEIIDGYFSEDPNYEWQVVTMQIPSEMRDTAREMKQSMNQVLAKSIDEDKQSTNIDDSVSNDEIEIIQSFYNDKNEENLVIDENIKDEDEKNESSSDESKKDVDEVTISPTDKDKHPSESQGKKSEKQLKGKKNENKLNGINKQKSNQNQLGKQKSKKEEFKHNKEKENGKKGKREQKGNNKGKEHKKEKDDNKHNKKNKHKHKYEWKNRGN</sequence>
<evidence type="ECO:0000256" key="5">
    <source>
        <dbReference type="ARBA" id="ARBA00023136"/>
    </source>
</evidence>
<feature type="domain" description="RsgI N-terminal anti-sigma" evidence="8">
    <location>
        <begin position="2"/>
        <end position="49"/>
    </location>
</feature>
<feature type="compositionally biased region" description="Basic and acidic residues" evidence="6">
    <location>
        <begin position="259"/>
        <end position="275"/>
    </location>
</feature>
<evidence type="ECO:0000256" key="3">
    <source>
        <dbReference type="ARBA" id="ARBA00022692"/>
    </source>
</evidence>
<keyword evidence="3 7" id="KW-0812">Transmembrane</keyword>
<dbReference type="Proteomes" id="UP001597383">
    <property type="component" value="Unassembled WGS sequence"/>
</dbReference>
<comment type="caution">
    <text evidence="9">The sequence shown here is derived from an EMBL/GenBank/DDBJ whole genome shotgun (WGS) entry which is preliminary data.</text>
</comment>
<evidence type="ECO:0000313" key="9">
    <source>
        <dbReference type="EMBL" id="MFD2042821.1"/>
    </source>
</evidence>
<keyword evidence="10" id="KW-1185">Reference proteome</keyword>
<dbReference type="InterPro" id="IPR024449">
    <property type="entry name" value="Anti-sigma_RsgI_N"/>
</dbReference>
<accession>A0ABW4VVV6</accession>
<feature type="compositionally biased region" description="Basic and acidic residues" evidence="6">
    <location>
        <begin position="328"/>
        <end position="365"/>
    </location>
</feature>
<comment type="subcellular location">
    <subcellularLocation>
        <location evidence="1">Cell membrane</location>
        <topology evidence="1">Single-pass membrane protein</topology>
    </subcellularLocation>
</comment>
<evidence type="ECO:0000259" key="8">
    <source>
        <dbReference type="PROSITE" id="PS51849"/>
    </source>
</evidence>
<organism evidence="9 10">
    <name type="scientific">Ornithinibacillus salinisoli</name>
    <dbReference type="NCBI Taxonomy" id="1848459"/>
    <lineage>
        <taxon>Bacteria</taxon>
        <taxon>Bacillati</taxon>
        <taxon>Bacillota</taxon>
        <taxon>Bacilli</taxon>
        <taxon>Bacillales</taxon>
        <taxon>Bacillaceae</taxon>
        <taxon>Ornithinibacillus</taxon>
    </lineage>
</organism>
<reference evidence="10" key="1">
    <citation type="journal article" date="2019" name="Int. J. Syst. Evol. Microbiol.">
        <title>The Global Catalogue of Microorganisms (GCM) 10K type strain sequencing project: providing services to taxonomists for standard genome sequencing and annotation.</title>
        <authorList>
            <consortium name="The Broad Institute Genomics Platform"/>
            <consortium name="The Broad Institute Genome Sequencing Center for Infectious Disease"/>
            <person name="Wu L."/>
            <person name="Ma J."/>
        </authorList>
    </citation>
    <scope>NUCLEOTIDE SEQUENCE [LARGE SCALE GENOMIC DNA]</scope>
    <source>
        <strain evidence="10">R28</strain>
    </source>
</reference>
<name>A0ABW4VVV6_9BACI</name>
<feature type="transmembrane region" description="Helical" evidence="7">
    <location>
        <begin position="62"/>
        <end position="82"/>
    </location>
</feature>
<evidence type="ECO:0000256" key="7">
    <source>
        <dbReference type="SAM" id="Phobius"/>
    </source>
</evidence>